<protein>
    <submittedName>
        <fullName evidence="1">DUF6204 family protein</fullName>
    </submittedName>
</protein>
<name>A0ABV6U6U6_9ACTN</name>
<dbReference type="Proteomes" id="UP001589870">
    <property type="component" value="Unassembled WGS sequence"/>
</dbReference>
<accession>A0ABV6U6U6</accession>
<proteinExistence type="predicted"/>
<dbReference type="Pfam" id="PF19707">
    <property type="entry name" value="DUF6204"/>
    <property type="match status" value="1"/>
</dbReference>
<reference evidence="1 2" key="1">
    <citation type="submission" date="2024-09" db="EMBL/GenBank/DDBJ databases">
        <authorList>
            <person name="Sun Q."/>
            <person name="Mori K."/>
        </authorList>
    </citation>
    <scope>NUCLEOTIDE SEQUENCE [LARGE SCALE GENOMIC DNA]</scope>
    <source>
        <strain evidence="1 2">TBRC 1851</strain>
    </source>
</reference>
<comment type="caution">
    <text evidence="1">The sequence shown here is derived from an EMBL/GenBank/DDBJ whole genome shotgun (WGS) entry which is preliminary data.</text>
</comment>
<dbReference type="InterPro" id="IPR045778">
    <property type="entry name" value="DUF6204"/>
</dbReference>
<keyword evidence="2" id="KW-1185">Reference proteome</keyword>
<gene>
    <name evidence="1" type="ORF">ACFHYQ_15610</name>
</gene>
<evidence type="ECO:0000313" key="1">
    <source>
        <dbReference type="EMBL" id="MFC0863729.1"/>
    </source>
</evidence>
<evidence type="ECO:0000313" key="2">
    <source>
        <dbReference type="Proteomes" id="UP001589870"/>
    </source>
</evidence>
<sequence length="95" mass="10498">MFRVTIRGKFKGLDDIGRAAVLAASGAAYTETGMFTHDQSMSVFTFRCQAPAGPDDGEDDAVLHAMVALDSHGHLYEILKVAVTDMREIKVRRRR</sequence>
<dbReference type="EMBL" id="JBHMQT010000033">
    <property type="protein sequence ID" value="MFC0863729.1"/>
    <property type="molecule type" value="Genomic_DNA"/>
</dbReference>
<dbReference type="RefSeq" id="WP_394301868.1">
    <property type="nucleotide sequence ID" value="NZ_JBHMQT010000033.1"/>
</dbReference>
<organism evidence="1 2">
    <name type="scientific">Sphaerimonospora cavernae</name>
    <dbReference type="NCBI Taxonomy" id="1740611"/>
    <lineage>
        <taxon>Bacteria</taxon>
        <taxon>Bacillati</taxon>
        <taxon>Actinomycetota</taxon>
        <taxon>Actinomycetes</taxon>
        <taxon>Streptosporangiales</taxon>
        <taxon>Streptosporangiaceae</taxon>
        <taxon>Sphaerimonospora</taxon>
    </lineage>
</organism>